<gene>
    <name evidence="2" type="ORF">HD592_001692</name>
</gene>
<comment type="caution">
    <text evidence="2">The sequence shown here is derived from an EMBL/GenBank/DDBJ whole genome shotgun (WGS) entry which is preliminary data.</text>
</comment>
<protein>
    <submittedName>
        <fullName evidence="2">Uncharacterized protein</fullName>
    </submittedName>
</protein>
<accession>A0A923E692</accession>
<feature type="transmembrane region" description="Helical" evidence="1">
    <location>
        <begin position="6"/>
        <end position="28"/>
    </location>
</feature>
<proteinExistence type="predicted"/>
<dbReference type="Proteomes" id="UP000617426">
    <property type="component" value="Unassembled WGS sequence"/>
</dbReference>
<sequence length="91" mass="10034">MGDLAILATITPTTWALIAAGWIIPGLWSHFRHHEPWRTALTLVPLRLWAHIAWSIITVLIDAAFTILRIIVGLIAGAFLLTAFTDTGRGH</sequence>
<keyword evidence="1" id="KW-0812">Transmembrane</keyword>
<dbReference type="AlphaFoldDB" id="A0A923E692"/>
<keyword evidence="1" id="KW-0472">Membrane</keyword>
<feature type="transmembrane region" description="Helical" evidence="1">
    <location>
        <begin position="40"/>
        <end position="61"/>
    </location>
</feature>
<dbReference type="RefSeq" id="WP_184453322.1">
    <property type="nucleotide sequence ID" value="NZ_JACHMK010000001.1"/>
</dbReference>
<reference evidence="2" key="1">
    <citation type="submission" date="2020-08" db="EMBL/GenBank/DDBJ databases">
        <title>Sequencing the genomes of 1000 actinobacteria strains.</title>
        <authorList>
            <person name="Klenk H.-P."/>
        </authorList>
    </citation>
    <scope>NUCLEOTIDE SEQUENCE</scope>
    <source>
        <strain evidence="2">DSM 10695</strain>
    </source>
</reference>
<feature type="transmembrane region" description="Helical" evidence="1">
    <location>
        <begin position="67"/>
        <end position="85"/>
    </location>
</feature>
<evidence type="ECO:0000256" key="1">
    <source>
        <dbReference type="SAM" id="Phobius"/>
    </source>
</evidence>
<name>A0A923E692_9ACTO</name>
<keyword evidence="1" id="KW-1133">Transmembrane helix</keyword>
<evidence type="ECO:0000313" key="3">
    <source>
        <dbReference type="Proteomes" id="UP000617426"/>
    </source>
</evidence>
<evidence type="ECO:0000313" key="2">
    <source>
        <dbReference type="EMBL" id="MBB6335127.1"/>
    </source>
</evidence>
<dbReference type="EMBL" id="JACHMK010000001">
    <property type="protein sequence ID" value="MBB6335127.1"/>
    <property type="molecule type" value="Genomic_DNA"/>
</dbReference>
<organism evidence="2 3">
    <name type="scientific">Schaalia hyovaginalis</name>
    <dbReference type="NCBI Taxonomy" id="29316"/>
    <lineage>
        <taxon>Bacteria</taxon>
        <taxon>Bacillati</taxon>
        <taxon>Actinomycetota</taxon>
        <taxon>Actinomycetes</taxon>
        <taxon>Actinomycetales</taxon>
        <taxon>Actinomycetaceae</taxon>
        <taxon>Schaalia</taxon>
    </lineage>
</organism>
<keyword evidence="3" id="KW-1185">Reference proteome</keyword>